<protein>
    <submittedName>
        <fullName evidence="1">Uncharacterized protein</fullName>
    </submittedName>
</protein>
<comment type="caution">
    <text evidence="1">The sequence shown here is derived from an EMBL/GenBank/DDBJ whole genome shotgun (WGS) entry which is preliminary data.</text>
</comment>
<sequence>MVLVGYCPTVPMNYSPIMKRIVISMDVVVDKTSTCDSKEDHSQTSL</sequence>
<accession>A0A392P9E0</accession>
<evidence type="ECO:0000313" key="2">
    <source>
        <dbReference type="Proteomes" id="UP000265520"/>
    </source>
</evidence>
<feature type="non-terminal residue" evidence="1">
    <location>
        <position position="46"/>
    </location>
</feature>
<dbReference type="EMBL" id="LXQA010067019">
    <property type="protein sequence ID" value="MCI07876.1"/>
    <property type="molecule type" value="Genomic_DNA"/>
</dbReference>
<reference evidence="1 2" key="1">
    <citation type="journal article" date="2018" name="Front. Plant Sci.">
        <title>Red Clover (Trifolium pratense) and Zigzag Clover (T. medium) - A Picture of Genomic Similarities and Differences.</title>
        <authorList>
            <person name="Dluhosova J."/>
            <person name="Istvanek J."/>
            <person name="Nedelnik J."/>
            <person name="Repkova J."/>
        </authorList>
    </citation>
    <scope>NUCLEOTIDE SEQUENCE [LARGE SCALE GENOMIC DNA]</scope>
    <source>
        <strain evidence="2">cv. 10/8</strain>
        <tissue evidence="1">Leaf</tissue>
    </source>
</reference>
<evidence type="ECO:0000313" key="1">
    <source>
        <dbReference type="EMBL" id="MCI07876.1"/>
    </source>
</evidence>
<keyword evidence="2" id="KW-1185">Reference proteome</keyword>
<dbReference type="AlphaFoldDB" id="A0A392P9E0"/>
<organism evidence="1 2">
    <name type="scientific">Trifolium medium</name>
    <dbReference type="NCBI Taxonomy" id="97028"/>
    <lineage>
        <taxon>Eukaryota</taxon>
        <taxon>Viridiplantae</taxon>
        <taxon>Streptophyta</taxon>
        <taxon>Embryophyta</taxon>
        <taxon>Tracheophyta</taxon>
        <taxon>Spermatophyta</taxon>
        <taxon>Magnoliopsida</taxon>
        <taxon>eudicotyledons</taxon>
        <taxon>Gunneridae</taxon>
        <taxon>Pentapetalae</taxon>
        <taxon>rosids</taxon>
        <taxon>fabids</taxon>
        <taxon>Fabales</taxon>
        <taxon>Fabaceae</taxon>
        <taxon>Papilionoideae</taxon>
        <taxon>50 kb inversion clade</taxon>
        <taxon>NPAAA clade</taxon>
        <taxon>Hologalegina</taxon>
        <taxon>IRL clade</taxon>
        <taxon>Trifolieae</taxon>
        <taxon>Trifolium</taxon>
    </lineage>
</organism>
<name>A0A392P9E0_9FABA</name>
<proteinExistence type="predicted"/>
<dbReference type="Proteomes" id="UP000265520">
    <property type="component" value="Unassembled WGS sequence"/>
</dbReference>